<dbReference type="PROSITE" id="PS50980">
    <property type="entry name" value="COA_CT_NTER"/>
    <property type="match status" value="1"/>
</dbReference>
<dbReference type="KEGG" id="dax:FDQ92_13160"/>
<dbReference type="EMBL" id="CP040098">
    <property type="protein sequence ID" value="QCQ23034.1"/>
    <property type="molecule type" value="Genomic_DNA"/>
</dbReference>
<dbReference type="Gene3D" id="3.90.226.10">
    <property type="entry name" value="2-enoyl-CoA Hydratase, Chain A, domain 1"/>
    <property type="match status" value="2"/>
</dbReference>
<keyword evidence="4" id="KW-1185">Reference proteome</keyword>
<dbReference type="AlphaFoldDB" id="A0A4P8L591"/>
<gene>
    <name evidence="3" type="ORF">FDQ92_13160</name>
</gene>
<dbReference type="PROSITE" id="PS50989">
    <property type="entry name" value="COA_CT_CTER"/>
    <property type="match status" value="1"/>
</dbReference>
<dbReference type="InterPro" id="IPR029045">
    <property type="entry name" value="ClpP/crotonase-like_dom_sf"/>
</dbReference>
<dbReference type="PANTHER" id="PTHR43842:SF2">
    <property type="entry name" value="PROPIONYL-COA CARBOXYLASE BETA CHAIN, MITOCHONDRIAL"/>
    <property type="match status" value="1"/>
</dbReference>
<evidence type="ECO:0000313" key="4">
    <source>
        <dbReference type="Proteomes" id="UP000298602"/>
    </source>
</evidence>
<dbReference type="GO" id="GO:0004658">
    <property type="term" value="F:propionyl-CoA carboxylase activity"/>
    <property type="evidence" value="ECO:0007669"/>
    <property type="project" value="TreeGrafter"/>
</dbReference>
<proteinExistence type="predicted"/>
<dbReference type="SUPFAM" id="SSF52096">
    <property type="entry name" value="ClpP/crotonase"/>
    <property type="match status" value="2"/>
</dbReference>
<evidence type="ECO:0000259" key="1">
    <source>
        <dbReference type="PROSITE" id="PS50980"/>
    </source>
</evidence>
<dbReference type="InterPro" id="IPR011763">
    <property type="entry name" value="COA_CT_C"/>
</dbReference>
<accession>A0A4P8L591</accession>
<sequence length="527" mass="57926">MDTLLDKRLRELEEVRRKVLMGGGEEKVRQHHGLGKLTARERVSQLLDPDSFFEIHMLVGHAVDQPGDGIVCGCGTIYGRPVYVFSQDATVRGGSIGMEHGRKMYETIERAIDKKVPVIGLNDSPGARLPNAYEVEMLGSMKRSLFAGLQEKHGGSVFYPNTLGSGLIPQISAILGTCGGISVYSPALTDFIFMVDGISHMFITGPDVVRMVTGEDISKEDLGGAKVHAQKSGVCDFRCVSEQECLAEIRRLISFLPLNCEEKPPVYQSSDSPNRSCDELNEVVPSSPNKPYDVHRIIHAIVDSGDFLEVKREFAREVVVGFGRLDGKTIGVVANQPSVMAGAMTFDSSDKQARFIRFCDCFNIPILLLVDTPAYMPGSGQEHSGIIRHGAKVLYALCEASVPRICVVLRKAYGGGNLGMGVLSGLSTDIVVYWPTVETGILGAEQSVNLLYGRRKDVTKEFIQEKLQAYRETYANPIYDASSNLGVHDVIAPAETRSYLIRAFQALPEMRESRVRKMNKRHGNIPL</sequence>
<evidence type="ECO:0000313" key="3">
    <source>
        <dbReference type="EMBL" id="QCQ23034.1"/>
    </source>
</evidence>
<protein>
    <submittedName>
        <fullName evidence="3">Acyl-CoA carboxylase subunit beta</fullName>
    </submittedName>
</protein>
<feature type="domain" description="CoA carboxyltransferase N-terminal" evidence="1">
    <location>
        <begin position="5"/>
        <end position="268"/>
    </location>
</feature>
<dbReference type="InterPro" id="IPR011762">
    <property type="entry name" value="COA_CT_N"/>
</dbReference>
<dbReference type="Pfam" id="PF01039">
    <property type="entry name" value="Carboxyl_trans"/>
    <property type="match status" value="1"/>
</dbReference>
<reference evidence="3 4" key="1">
    <citation type="submission" date="2019-05" db="EMBL/GenBank/DDBJ databases">
        <title>The Complete Genome Sequence of the n-alkane-degrading Desulfoglaeba alkanexedens ALDC reveals multiple alkylsuccinate synthase gene clusters.</title>
        <authorList>
            <person name="Callaghan A.V."/>
            <person name="Davidova I.A."/>
            <person name="Duncan K.E."/>
            <person name="Morris B."/>
            <person name="McInerney M.J."/>
        </authorList>
    </citation>
    <scope>NUCLEOTIDE SEQUENCE [LARGE SCALE GENOMIC DNA]</scope>
    <source>
        <strain evidence="3 4">ALDC</strain>
    </source>
</reference>
<dbReference type="InterPro" id="IPR051047">
    <property type="entry name" value="AccD/PCCB"/>
</dbReference>
<reference evidence="3 4" key="2">
    <citation type="submission" date="2019-05" db="EMBL/GenBank/DDBJ databases">
        <authorList>
            <person name="Suflita J.M."/>
            <person name="Marks C.R."/>
        </authorList>
    </citation>
    <scope>NUCLEOTIDE SEQUENCE [LARGE SCALE GENOMIC DNA]</scope>
    <source>
        <strain evidence="3 4">ALDC</strain>
    </source>
</reference>
<dbReference type="InterPro" id="IPR034733">
    <property type="entry name" value="AcCoA_carboxyl_beta"/>
</dbReference>
<organism evidence="3 4">
    <name type="scientific">Desulfoglaeba alkanexedens ALDC</name>
    <dbReference type="NCBI Taxonomy" id="980445"/>
    <lineage>
        <taxon>Bacteria</taxon>
        <taxon>Pseudomonadati</taxon>
        <taxon>Thermodesulfobacteriota</taxon>
        <taxon>Syntrophobacteria</taxon>
        <taxon>Syntrophobacterales</taxon>
        <taxon>Syntrophobacteraceae</taxon>
        <taxon>Desulfoglaeba</taxon>
    </lineage>
</organism>
<dbReference type="PANTHER" id="PTHR43842">
    <property type="entry name" value="PROPIONYL-COA CARBOXYLASE BETA CHAIN"/>
    <property type="match status" value="1"/>
</dbReference>
<evidence type="ECO:0000259" key="2">
    <source>
        <dbReference type="PROSITE" id="PS50989"/>
    </source>
</evidence>
<feature type="domain" description="CoA carboxyltransferase C-terminal" evidence="2">
    <location>
        <begin position="272"/>
        <end position="521"/>
    </location>
</feature>
<dbReference type="OrthoDB" id="9808023at2"/>
<name>A0A4P8L591_9BACT</name>
<dbReference type="Proteomes" id="UP000298602">
    <property type="component" value="Chromosome"/>
</dbReference>